<name>A0A521CQN8_9SPHI</name>
<organism evidence="1 2">
    <name type="scientific">Pedobacter westerhofensis</name>
    <dbReference type="NCBI Taxonomy" id="425512"/>
    <lineage>
        <taxon>Bacteria</taxon>
        <taxon>Pseudomonadati</taxon>
        <taxon>Bacteroidota</taxon>
        <taxon>Sphingobacteriia</taxon>
        <taxon>Sphingobacteriales</taxon>
        <taxon>Sphingobacteriaceae</taxon>
        <taxon>Pedobacter</taxon>
    </lineage>
</organism>
<protein>
    <submittedName>
        <fullName evidence="1">Uncharacterized protein</fullName>
    </submittedName>
</protein>
<dbReference type="Proteomes" id="UP000320300">
    <property type="component" value="Unassembled WGS sequence"/>
</dbReference>
<accession>A0A521CQN8</accession>
<keyword evidence="2" id="KW-1185">Reference proteome</keyword>
<sequence>MAKVIEISPVEQHIIDQVRQIREALNMTAEALSKLVSPSGSGGLIGNIESSARPETYTDHNLNIIAKIFTRRANELNVDHKKDYTVHDFYPRAALDDTPVNKRYLKPDRPAGPTKSLYRLTNETNFFDQLRTLKEITTRLNEEQNEERKTSNYTSAINLLRKNNILERIYLKEGTVAYRKAKKD</sequence>
<dbReference type="RefSeq" id="WP_142527829.1">
    <property type="nucleotide sequence ID" value="NZ_CBCSJO010000001.1"/>
</dbReference>
<proteinExistence type="predicted"/>
<dbReference type="AlphaFoldDB" id="A0A521CQN8"/>
<dbReference type="OrthoDB" id="707695at2"/>
<reference evidence="1 2" key="1">
    <citation type="submission" date="2017-05" db="EMBL/GenBank/DDBJ databases">
        <authorList>
            <person name="Varghese N."/>
            <person name="Submissions S."/>
        </authorList>
    </citation>
    <scope>NUCLEOTIDE SEQUENCE [LARGE SCALE GENOMIC DNA]</scope>
    <source>
        <strain evidence="1 2">DSM 19036</strain>
    </source>
</reference>
<gene>
    <name evidence="1" type="ORF">SAMN06265348_104122</name>
</gene>
<dbReference type="EMBL" id="FXTN01000004">
    <property type="protein sequence ID" value="SMO61718.1"/>
    <property type="molecule type" value="Genomic_DNA"/>
</dbReference>
<evidence type="ECO:0000313" key="1">
    <source>
        <dbReference type="EMBL" id="SMO61718.1"/>
    </source>
</evidence>
<evidence type="ECO:0000313" key="2">
    <source>
        <dbReference type="Proteomes" id="UP000320300"/>
    </source>
</evidence>